<comment type="caution">
    <text evidence="13">The sequence shown here is derived from an EMBL/GenBank/DDBJ whole genome shotgun (WGS) entry which is preliminary data.</text>
</comment>
<evidence type="ECO:0000256" key="8">
    <source>
        <dbReference type="ARBA" id="ARBA00023163"/>
    </source>
</evidence>
<evidence type="ECO:0000256" key="7">
    <source>
        <dbReference type="ARBA" id="ARBA00022833"/>
    </source>
</evidence>
<dbReference type="HAMAP" id="MF_01322">
    <property type="entry name" value="RNApol_bact_RpoC"/>
    <property type="match status" value="1"/>
</dbReference>
<dbReference type="InterPro" id="IPR007083">
    <property type="entry name" value="RNA_pol_Rpb1_4"/>
</dbReference>
<feature type="binding site" evidence="10">
    <location>
        <position position="878"/>
    </location>
    <ligand>
        <name>Zn(2+)</name>
        <dbReference type="ChEBI" id="CHEBI:29105"/>
        <label>2</label>
    </ligand>
</feature>
<evidence type="ECO:0000256" key="5">
    <source>
        <dbReference type="ARBA" id="ARBA00022695"/>
    </source>
</evidence>
<keyword evidence="10" id="KW-0460">Magnesium</keyword>
<dbReference type="Gene3D" id="2.40.50.100">
    <property type="match status" value="3"/>
</dbReference>
<dbReference type="InterPro" id="IPR042102">
    <property type="entry name" value="RNA_pol_Rpb1_3_sf"/>
</dbReference>
<comment type="function">
    <text evidence="1 10 11">DNA-dependent RNA polymerase catalyzes the transcription of DNA into RNA using the four ribonucleoside triphosphates as substrates.</text>
</comment>
<keyword evidence="4 10" id="KW-0808">Transferase</keyword>
<comment type="catalytic activity">
    <reaction evidence="9 10 11">
        <text>RNA(n) + a ribonucleoside 5'-triphosphate = RNA(n+1) + diphosphate</text>
        <dbReference type="Rhea" id="RHEA:21248"/>
        <dbReference type="Rhea" id="RHEA-COMP:14527"/>
        <dbReference type="Rhea" id="RHEA-COMP:17342"/>
        <dbReference type="ChEBI" id="CHEBI:33019"/>
        <dbReference type="ChEBI" id="CHEBI:61557"/>
        <dbReference type="ChEBI" id="CHEBI:140395"/>
        <dbReference type="EC" id="2.7.7.6"/>
    </reaction>
</comment>
<dbReference type="Pfam" id="PF04983">
    <property type="entry name" value="RNA_pol_Rpb1_3"/>
    <property type="match status" value="1"/>
</dbReference>
<dbReference type="InterPro" id="IPR007081">
    <property type="entry name" value="RNA_pol_Rpb1_5"/>
</dbReference>
<dbReference type="InterPro" id="IPR007080">
    <property type="entry name" value="RNA_pol_Rpb1_1"/>
</dbReference>
<evidence type="ECO:0000313" key="13">
    <source>
        <dbReference type="EMBL" id="OGC40296.1"/>
    </source>
</evidence>
<dbReference type="SMART" id="SM00663">
    <property type="entry name" value="RPOLA_N"/>
    <property type="match status" value="1"/>
</dbReference>
<sequence length="1377" mass="153359">MTPFGTTEIELSDFDRLKIGLASPSQILAWSFGEVEKPETINYRTFKPERRGLFCEKIFGPVKDWECHCGKYKRVRYRGIVCERCGVEVTTSRVRRERMGHIKLAVPVAHIWFLRSVPGYMAMLLDVPARALEETVYYDAYLVTEVDDEMEKSNIQVGTVLREAEYAEARENYGDKFKAESGAKGILELLSRVDIPELVQKLRREMKTSDGQKRLKIIKRLRVAESFHSSGNRPEWMVLDVVPVIPPDLRPMVQLEGGRFATSDLNDLYRRVLNRNNRLKKMINMGAPDMIIRNEKRMLQEAVDVLIDNRRRKRAVVGANGRPLRSLTDIIEGKQGRFRQNLLGKRVDYSGRSVIVVGPTLKLHQCGLPKRMALELFKPLVVRKLVERGYSQNVKSAKRQIEREEIMVWDVLEEVIKGHPVLLNRAPTLHRLGIQAFEPILVEGKAIQIHPLVCNAFNADFDGDQMAVHVPLLTEAKVEASLLMLSSNNILSPASGRPVVTPTQDMVLGTYYMTVLDERQKLGQGMVFSGDWEAMIAHDLDKIHLHSKIKVMREGELIETTVGRIKLNHTIDRAVKRHLPDAKMEYLNKVFNKKDIEKLILECNERFGAAVTSSVADEIKRLGFKYATIAGVSIAIEDIKVPPEKEAIIDEAKKEIKDLERQHKDGVISVNEKFMRSLDVWSNVTENVTNAMLKGFDILNSVYMMAFSGARGNVQQVRQLAGIRGLMADPSGNIIDIPILTNFKEGLTVTEFFISSYGARKGLVDTALRTADSGYLTRRLVDVSQDVMIIEDDCGTKEGITLKAVREGYDEIIPLDQRVINRRPVTNVTDPITNKVIVKAGEEISEEDALLIREAGIEEITVRSPLSCESKRGICSACYGKDLATGRTVNLGEAVGVIAAQSIGEPGTQLTMRTFHIGGVALHKAAKVLIKSRHSGKVSFGAGVELKKTEDEAGKKTVMVTRQGNLELKVKSKHENYILPVGALLKVKEDDSVNQGDLLAEFDPTYEYVVSTAAGKIRFFGIEPEVRGREKISQKDGEIFVYSPKVEKSHEVPSGAKVFVKEGDKVGAGDEIASSIVSRVAGSVLKVTKSEIVIAPGEAYKIIAGSRLYVSEGEDISAYDMLAKVEGIRRDPSKTRDIIQGLPKVEELFEGRRPSDSAILSEIDGEITISDREGSRLIKVKNSKGEVKEYPVSYDTRLKVVSGDRVHAGAPLTYGSINPHDILRILGVFPVQIHVVDEIQKIYRSQGVTINDKHIEVIVRQMTKRVRIIKPGDTILLPGELIDKLTLETLNSGVKGEKAEGEEVLLGITKASLTTESFISAASFQETARILTEAAIKGKEDEMYGLKENVIIGRLIPAGTGFASYRNLNLVATTVEK</sequence>
<dbReference type="Pfam" id="PF05000">
    <property type="entry name" value="RNA_pol_Rpb1_4"/>
    <property type="match status" value="1"/>
</dbReference>
<evidence type="ECO:0000256" key="10">
    <source>
        <dbReference type="HAMAP-Rule" id="MF_01322"/>
    </source>
</evidence>
<dbReference type="GO" id="GO:0003677">
    <property type="term" value="F:DNA binding"/>
    <property type="evidence" value="ECO:0007669"/>
    <property type="project" value="UniProtKB-UniRule"/>
</dbReference>
<dbReference type="SUPFAM" id="SSF64484">
    <property type="entry name" value="beta and beta-prime subunits of DNA dependent RNA-polymerase"/>
    <property type="match status" value="1"/>
</dbReference>
<dbReference type="CDD" id="cd02655">
    <property type="entry name" value="RNAP_beta'_C"/>
    <property type="match status" value="1"/>
</dbReference>
<feature type="binding site" evidence="10">
    <location>
        <position position="82"/>
    </location>
    <ligand>
        <name>Zn(2+)</name>
        <dbReference type="ChEBI" id="CHEBI:29105"/>
        <label>1</label>
    </ligand>
</feature>
<evidence type="ECO:0000259" key="12">
    <source>
        <dbReference type="SMART" id="SM00663"/>
    </source>
</evidence>
<comment type="similarity">
    <text evidence="2 10 11">Belongs to the RNA polymerase beta' chain family.</text>
</comment>
<dbReference type="GO" id="GO:0000287">
    <property type="term" value="F:magnesium ion binding"/>
    <property type="evidence" value="ECO:0007669"/>
    <property type="project" value="UniProtKB-UniRule"/>
</dbReference>
<gene>
    <name evidence="10" type="primary">rpoC</name>
    <name evidence="13" type="ORF">A2438_03350</name>
</gene>
<dbReference type="Gene3D" id="1.10.132.30">
    <property type="match status" value="1"/>
</dbReference>
<protein>
    <recommendedName>
        <fullName evidence="10">DNA-directed RNA polymerase subunit beta'</fullName>
        <shortName evidence="10">RNAP subunit beta'</shortName>
        <ecNumber evidence="10">2.7.7.6</ecNumber>
    </recommendedName>
    <alternativeName>
        <fullName evidence="10">RNA polymerase subunit beta'</fullName>
    </alternativeName>
    <alternativeName>
        <fullName evidence="10">Transcriptase subunit beta'</fullName>
    </alternativeName>
</protein>
<dbReference type="EC" id="2.7.7.6" evidence="10"/>
<accession>A0A1F4U5S9</accession>
<name>A0A1F4U5S9_UNCSA</name>
<dbReference type="InterPro" id="IPR006592">
    <property type="entry name" value="RNA_pol_N"/>
</dbReference>
<keyword evidence="8 10" id="KW-0804">Transcription</keyword>
<dbReference type="InterPro" id="IPR044893">
    <property type="entry name" value="RNA_pol_Rpb1_clamp_domain"/>
</dbReference>
<comment type="cofactor">
    <cofactor evidence="10">
        <name>Zn(2+)</name>
        <dbReference type="ChEBI" id="CHEBI:29105"/>
    </cofactor>
    <text evidence="10">Binds 2 Zn(2+) ions per subunit.</text>
</comment>
<feature type="binding site" evidence="10">
    <location>
        <position position="69"/>
    </location>
    <ligand>
        <name>Zn(2+)</name>
        <dbReference type="ChEBI" id="CHEBI:29105"/>
        <label>1</label>
    </ligand>
</feature>
<dbReference type="Gene3D" id="1.10.40.90">
    <property type="match status" value="1"/>
</dbReference>
<feature type="binding site" evidence="10">
    <location>
        <position position="460"/>
    </location>
    <ligand>
        <name>Mg(2+)</name>
        <dbReference type="ChEBI" id="CHEBI:18420"/>
    </ligand>
</feature>
<dbReference type="Proteomes" id="UP000179242">
    <property type="component" value="Unassembled WGS sequence"/>
</dbReference>
<feature type="binding site" evidence="10">
    <location>
        <position position="875"/>
    </location>
    <ligand>
        <name>Zn(2+)</name>
        <dbReference type="ChEBI" id="CHEBI:29105"/>
        <label>2</label>
    </ligand>
</feature>
<keyword evidence="5 10" id="KW-0548">Nucleotidyltransferase</keyword>
<evidence type="ECO:0000256" key="4">
    <source>
        <dbReference type="ARBA" id="ARBA00022679"/>
    </source>
</evidence>
<feature type="domain" description="RNA polymerase N-terminal" evidence="12">
    <location>
        <begin position="235"/>
        <end position="514"/>
    </location>
</feature>
<dbReference type="GO" id="GO:0000428">
    <property type="term" value="C:DNA-directed RNA polymerase complex"/>
    <property type="evidence" value="ECO:0007669"/>
    <property type="project" value="UniProtKB-KW"/>
</dbReference>
<dbReference type="InterPro" id="IPR012754">
    <property type="entry name" value="DNA-dir_RpoC_beta_prime_bact"/>
</dbReference>
<feature type="binding site" evidence="10">
    <location>
        <position position="464"/>
    </location>
    <ligand>
        <name>Mg(2+)</name>
        <dbReference type="ChEBI" id="CHEBI:18420"/>
    </ligand>
</feature>
<evidence type="ECO:0000313" key="14">
    <source>
        <dbReference type="Proteomes" id="UP000179242"/>
    </source>
</evidence>
<evidence type="ECO:0000256" key="1">
    <source>
        <dbReference type="ARBA" id="ARBA00004026"/>
    </source>
</evidence>
<dbReference type="PANTHER" id="PTHR19376:SF54">
    <property type="entry name" value="DNA-DIRECTED RNA POLYMERASE SUBUNIT BETA"/>
    <property type="match status" value="1"/>
</dbReference>
<dbReference type="Gene3D" id="2.40.40.20">
    <property type="match status" value="1"/>
</dbReference>
<feature type="binding site" evidence="10">
    <location>
        <position position="462"/>
    </location>
    <ligand>
        <name>Mg(2+)</name>
        <dbReference type="ChEBI" id="CHEBI:18420"/>
    </ligand>
</feature>
<dbReference type="NCBIfam" id="TIGR02386">
    <property type="entry name" value="rpoC_TIGR"/>
    <property type="match status" value="1"/>
</dbReference>
<comment type="subunit">
    <text evidence="10">The RNAP catalytic core consists of 2 alpha, 1 beta, 1 beta' and 1 omega subunit. When a sigma factor is associated with the core the holoenzyme is formed, which can initiate transcription.</text>
</comment>
<dbReference type="NCBIfam" id="TIGR02388">
    <property type="entry name" value="rpoC2_cyan"/>
    <property type="match status" value="1"/>
</dbReference>
<dbReference type="InterPro" id="IPR045867">
    <property type="entry name" value="DNA-dir_RpoC_beta_prime"/>
</dbReference>
<comment type="cofactor">
    <cofactor evidence="10">
        <name>Mg(2+)</name>
        <dbReference type="ChEBI" id="CHEBI:18420"/>
    </cofactor>
    <text evidence="10">Binds 1 Mg(2+) ion per subunit.</text>
</comment>
<dbReference type="FunFam" id="1.10.150.390:FF:000002">
    <property type="entry name" value="DNA-directed RNA polymerase subunit beta"/>
    <property type="match status" value="1"/>
</dbReference>
<dbReference type="Pfam" id="PF04997">
    <property type="entry name" value="RNA_pol_Rpb1_1"/>
    <property type="match status" value="1"/>
</dbReference>
<dbReference type="EMBL" id="MEUJ01000004">
    <property type="protein sequence ID" value="OGC40296.1"/>
    <property type="molecule type" value="Genomic_DNA"/>
</dbReference>
<organism evidence="13 14">
    <name type="scientific">candidate division WOR-1 bacterium RIFOXYC2_FULL_46_14</name>
    <dbReference type="NCBI Taxonomy" id="1802587"/>
    <lineage>
        <taxon>Bacteria</taxon>
        <taxon>Bacillati</taxon>
        <taxon>Saganbacteria</taxon>
    </lineage>
</organism>
<dbReference type="PANTHER" id="PTHR19376">
    <property type="entry name" value="DNA-DIRECTED RNA POLYMERASE"/>
    <property type="match status" value="1"/>
</dbReference>
<dbReference type="CDD" id="cd01609">
    <property type="entry name" value="RNAP_beta'_N"/>
    <property type="match status" value="1"/>
</dbReference>
<reference evidence="13 14" key="1">
    <citation type="journal article" date="2016" name="Nat. Commun.">
        <title>Thousands of microbial genomes shed light on interconnected biogeochemical processes in an aquifer system.</title>
        <authorList>
            <person name="Anantharaman K."/>
            <person name="Brown C.T."/>
            <person name="Hug L.A."/>
            <person name="Sharon I."/>
            <person name="Castelle C.J."/>
            <person name="Probst A.J."/>
            <person name="Thomas B.C."/>
            <person name="Singh A."/>
            <person name="Wilkins M.J."/>
            <person name="Karaoz U."/>
            <person name="Brodie E.L."/>
            <person name="Williams K.H."/>
            <person name="Hubbard S.S."/>
            <person name="Banfield J.F."/>
        </authorList>
    </citation>
    <scope>NUCLEOTIDE SEQUENCE [LARGE SCALE GENOMIC DNA]</scope>
</reference>
<proteinExistence type="inferred from homology"/>
<dbReference type="InterPro" id="IPR000722">
    <property type="entry name" value="RNA_pol_asu"/>
</dbReference>
<dbReference type="InterPro" id="IPR007066">
    <property type="entry name" value="RNA_pol_Rpb1_3"/>
</dbReference>
<evidence type="ECO:0000256" key="9">
    <source>
        <dbReference type="ARBA" id="ARBA00048552"/>
    </source>
</evidence>
<dbReference type="Gene3D" id="1.10.274.100">
    <property type="entry name" value="RNA polymerase Rpb1, domain 3"/>
    <property type="match status" value="2"/>
</dbReference>
<dbReference type="Gene3D" id="1.10.150.390">
    <property type="match status" value="1"/>
</dbReference>
<dbReference type="GO" id="GO:0006351">
    <property type="term" value="P:DNA-templated transcription"/>
    <property type="evidence" value="ECO:0007669"/>
    <property type="project" value="UniProtKB-UniRule"/>
</dbReference>
<evidence type="ECO:0000256" key="2">
    <source>
        <dbReference type="ARBA" id="ARBA00006460"/>
    </source>
</evidence>
<evidence type="ECO:0000256" key="11">
    <source>
        <dbReference type="RuleBase" id="RU004279"/>
    </source>
</evidence>
<evidence type="ECO:0000256" key="6">
    <source>
        <dbReference type="ARBA" id="ARBA00022723"/>
    </source>
</evidence>
<keyword evidence="7 10" id="KW-0862">Zinc</keyword>
<dbReference type="Pfam" id="PF00623">
    <property type="entry name" value="RNA_pol_Rpb1_2"/>
    <property type="match status" value="1"/>
</dbReference>
<keyword evidence="6 10" id="KW-0479">Metal-binding</keyword>
<dbReference type="GO" id="GO:0003899">
    <property type="term" value="F:DNA-directed RNA polymerase activity"/>
    <property type="evidence" value="ECO:0007669"/>
    <property type="project" value="UniProtKB-UniRule"/>
</dbReference>
<dbReference type="Pfam" id="PF04998">
    <property type="entry name" value="RNA_pol_Rpb1_5"/>
    <property type="match status" value="1"/>
</dbReference>
<dbReference type="GO" id="GO:0008270">
    <property type="term" value="F:zinc ion binding"/>
    <property type="evidence" value="ECO:0007669"/>
    <property type="project" value="UniProtKB-UniRule"/>
</dbReference>
<dbReference type="Gene3D" id="4.10.860.120">
    <property type="entry name" value="RNA polymerase II, clamp domain"/>
    <property type="match status" value="1"/>
</dbReference>
<feature type="binding site" evidence="10">
    <location>
        <position position="67"/>
    </location>
    <ligand>
        <name>Zn(2+)</name>
        <dbReference type="ChEBI" id="CHEBI:29105"/>
        <label>1</label>
    </ligand>
</feature>
<dbReference type="InterPro" id="IPR012756">
    <property type="entry name" value="DNA-dir_RpoC2_beta_pp"/>
</dbReference>
<feature type="binding site" evidence="10">
    <location>
        <position position="794"/>
    </location>
    <ligand>
        <name>Zn(2+)</name>
        <dbReference type="ChEBI" id="CHEBI:29105"/>
        <label>2</label>
    </ligand>
</feature>
<dbReference type="InterPro" id="IPR038120">
    <property type="entry name" value="Rpb1_funnel_sf"/>
</dbReference>
<feature type="binding site" evidence="10">
    <location>
        <position position="868"/>
    </location>
    <ligand>
        <name>Zn(2+)</name>
        <dbReference type="ChEBI" id="CHEBI:29105"/>
        <label>2</label>
    </ligand>
</feature>
<feature type="binding site" evidence="10">
    <location>
        <position position="85"/>
    </location>
    <ligand>
        <name>Zn(2+)</name>
        <dbReference type="ChEBI" id="CHEBI:29105"/>
        <label>1</label>
    </ligand>
</feature>
<dbReference type="Gene3D" id="1.10.1790.20">
    <property type="match status" value="1"/>
</dbReference>
<keyword evidence="3 10" id="KW-0240">DNA-directed RNA polymerase</keyword>
<evidence type="ECO:0000256" key="3">
    <source>
        <dbReference type="ARBA" id="ARBA00022478"/>
    </source>
</evidence>